<accession>A0A6J4TIT3</accession>
<dbReference type="EMBL" id="CADCWC010000077">
    <property type="protein sequence ID" value="CAA9524625.1"/>
    <property type="molecule type" value="Genomic_DNA"/>
</dbReference>
<evidence type="ECO:0000313" key="1">
    <source>
        <dbReference type="EMBL" id="CAA9524625.1"/>
    </source>
</evidence>
<dbReference type="Pfam" id="PF07098">
    <property type="entry name" value="DUF1360"/>
    <property type="match status" value="1"/>
</dbReference>
<dbReference type="InterPro" id="IPR010773">
    <property type="entry name" value="Mycophage_PG1_Gp7"/>
</dbReference>
<gene>
    <name evidence="1" type="ORF">AVDCRST_MAG79-421</name>
</gene>
<reference evidence="1" key="1">
    <citation type="submission" date="2020-02" db="EMBL/GenBank/DDBJ databases">
        <authorList>
            <person name="Meier V. D."/>
        </authorList>
    </citation>
    <scope>NUCLEOTIDE SEQUENCE</scope>
    <source>
        <strain evidence="1">AVDCRST_MAG79</strain>
    </source>
</reference>
<dbReference type="AlphaFoldDB" id="A0A6J4TIT3"/>
<sequence>MTVADPRPQDYAALNLVHSGLLAATAVLARRHGQASAPSVGEMAQLSLAAFSIAKAVSREKIGAWVREPFVEGDGHREAPPVAGGMRGAIGELVTCSRCVGAWSALSLVALRTASPAAGQVATTVFATAGANDFLQAGFRLVCTRANALAARSDGS</sequence>
<evidence type="ECO:0008006" key="2">
    <source>
        <dbReference type="Google" id="ProtNLM"/>
    </source>
</evidence>
<proteinExistence type="predicted"/>
<name>A0A6J4TIT3_9ACTN</name>
<organism evidence="1">
    <name type="scientific">uncultured Thermoleophilia bacterium</name>
    <dbReference type="NCBI Taxonomy" id="1497501"/>
    <lineage>
        <taxon>Bacteria</taxon>
        <taxon>Bacillati</taxon>
        <taxon>Actinomycetota</taxon>
        <taxon>Thermoleophilia</taxon>
        <taxon>environmental samples</taxon>
    </lineage>
</organism>
<protein>
    <recommendedName>
        <fullName evidence="2">DUF1360 domain-containing protein</fullName>
    </recommendedName>
</protein>